<dbReference type="SMART" id="SM00327">
    <property type="entry name" value="VWA"/>
    <property type="match status" value="1"/>
</dbReference>
<dbReference type="PROSITE" id="PS50234">
    <property type="entry name" value="VWFA"/>
    <property type="match status" value="1"/>
</dbReference>
<protein>
    <submittedName>
        <fullName evidence="3">von Willebrand factor type A</fullName>
    </submittedName>
</protein>
<dbReference type="InterPro" id="IPR036465">
    <property type="entry name" value="vWFA_dom_sf"/>
</dbReference>
<evidence type="ECO:0000313" key="3">
    <source>
        <dbReference type="EMBL" id="EGV50638.1"/>
    </source>
</evidence>
<dbReference type="EMBL" id="AFOC01000070">
    <property type="protein sequence ID" value="EGV50638.1"/>
    <property type="molecule type" value="Genomic_DNA"/>
</dbReference>
<dbReference type="Proteomes" id="UP000004491">
    <property type="component" value="Unassembled WGS sequence"/>
</dbReference>
<dbReference type="PANTHER" id="PTHR22550:SF14">
    <property type="entry name" value="VWFA DOMAIN-CONTAINING PROTEIN"/>
    <property type="match status" value="1"/>
</dbReference>
<dbReference type="PANTHER" id="PTHR22550">
    <property type="entry name" value="SPORE GERMINATION PROTEIN"/>
    <property type="match status" value="1"/>
</dbReference>
<reference evidence="3" key="1">
    <citation type="journal article" date="2011" name="ISME J.">
        <title>The endosymbionts of the deep-sea tubeworms Riftia pachyptila and Tevnia jerichonana share an identical physiology as revealed by proteogenomic analyses.</title>
        <authorList>
            <person name="Gardebrecht A."/>
            <person name="Markert S."/>
            <person name="Felbeck H."/>
            <person name="Thuermer A."/>
            <person name="Albrecht D."/>
            <person name="Wollherr A."/>
            <person name="Kabisch J."/>
            <person name="Lehmann R."/>
            <person name="Daniel R."/>
            <person name="Liesegang H."/>
            <person name="Hecker M."/>
            <person name="Sievert S.M."/>
            <person name="Schweder T."/>
        </authorList>
    </citation>
    <scope>NUCLEOTIDE SEQUENCE [LARGE SCALE GENOMIC DNA]</scope>
</reference>
<dbReference type="InterPro" id="IPR050768">
    <property type="entry name" value="UPF0353/GerABKA_families"/>
</dbReference>
<organism evidence="3 4">
    <name type="scientific">endosymbiont of Riftia pachyptila</name>
    <name type="common">vent Ph05</name>
    <dbReference type="NCBI Taxonomy" id="1048808"/>
    <lineage>
        <taxon>Bacteria</taxon>
        <taxon>Pseudomonadati</taxon>
        <taxon>Pseudomonadota</taxon>
        <taxon>Gammaproteobacteria</taxon>
        <taxon>sulfur-oxidizing symbionts</taxon>
    </lineage>
</organism>
<feature type="transmembrane region" description="Helical" evidence="1">
    <location>
        <begin position="15"/>
        <end position="33"/>
    </location>
</feature>
<dbReference type="AlphaFoldDB" id="G2DFE5"/>
<feature type="transmembrane region" description="Helical" evidence="1">
    <location>
        <begin position="68"/>
        <end position="87"/>
    </location>
</feature>
<evidence type="ECO:0000256" key="1">
    <source>
        <dbReference type="SAM" id="Phobius"/>
    </source>
</evidence>
<keyword evidence="4" id="KW-1185">Reference proteome</keyword>
<dbReference type="InterPro" id="IPR002035">
    <property type="entry name" value="VWF_A"/>
</dbReference>
<proteinExistence type="predicted"/>
<feature type="domain" description="VWFA" evidence="2">
    <location>
        <begin position="100"/>
        <end position="298"/>
    </location>
</feature>
<keyword evidence="1" id="KW-0472">Membrane</keyword>
<keyword evidence="1" id="KW-0812">Transmembrane</keyword>
<dbReference type="Pfam" id="PF13519">
    <property type="entry name" value="VWA_2"/>
    <property type="match status" value="1"/>
</dbReference>
<sequence>MAMPELGFHFSRPEWLWALLGLLPVLGWLIFSVSHPNKGAIHRYADEQLLPHLTGVRELEVNERWGRYIRWAILWVLAVLAMAGPRWDYTEIKAFSPGSELVVLMDISRSMEVADVQPSRLGRARQEVQDLLELNREVRIGLIAFASVAHVISPVTEDSNSILNALPAISTGLARLQGSRLKAALQRAEQLLSGGEEENGRSILLISDGDLVEPGLLEAVAKLAQKGIRLHVLGIGTQGGGPVPASSNRGDLMRDRNGKIIDSRLNETLLKQLAQQGKGIYRQADFRDADSRAVLKAAAAESGEATATNEKARIWNERFYWMLLPLLLLLLPAFRRSAPQGESA</sequence>
<accession>G2DFE5</accession>
<keyword evidence="1" id="KW-1133">Transmembrane helix</keyword>
<dbReference type="Gene3D" id="3.40.50.410">
    <property type="entry name" value="von Willebrand factor, type A domain"/>
    <property type="match status" value="1"/>
</dbReference>
<evidence type="ECO:0000259" key="2">
    <source>
        <dbReference type="PROSITE" id="PS50234"/>
    </source>
</evidence>
<comment type="caution">
    <text evidence="3">The sequence shown here is derived from an EMBL/GenBank/DDBJ whole genome shotgun (WGS) entry which is preliminary data.</text>
</comment>
<name>G2DFE5_9GAMM</name>
<evidence type="ECO:0000313" key="4">
    <source>
        <dbReference type="Proteomes" id="UP000004491"/>
    </source>
</evidence>
<dbReference type="SUPFAM" id="SSF53300">
    <property type="entry name" value="vWA-like"/>
    <property type="match status" value="1"/>
</dbReference>
<gene>
    <name evidence="3" type="ORF">Rifp1Sym_cq00020</name>
</gene>